<dbReference type="Proteomes" id="UP000199662">
    <property type="component" value="Unassembled WGS sequence"/>
</dbReference>
<feature type="transmembrane region" description="Helical" evidence="1">
    <location>
        <begin position="20"/>
        <end position="37"/>
    </location>
</feature>
<keyword evidence="1" id="KW-0472">Membrane</keyword>
<proteinExistence type="predicted"/>
<name>A0A1H6TH92_9FIRM</name>
<gene>
    <name evidence="2" type="ORF">SAMN05660742_10166</name>
</gene>
<evidence type="ECO:0000256" key="1">
    <source>
        <dbReference type="SAM" id="Phobius"/>
    </source>
</evidence>
<evidence type="ECO:0000313" key="2">
    <source>
        <dbReference type="EMBL" id="SEI79381.1"/>
    </source>
</evidence>
<keyword evidence="3" id="KW-1185">Reference proteome</keyword>
<evidence type="ECO:0000313" key="3">
    <source>
        <dbReference type="Proteomes" id="UP000199662"/>
    </source>
</evidence>
<keyword evidence="1" id="KW-0812">Transmembrane</keyword>
<organism evidence="2 3">
    <name type="scientific">Propionispira arboris</name>
    <dbReference type="NCBI Taxonomy" id="84035"/>
    <lineage>
        <taxon>Bacteria</taxon>
        <taxon>Bacillati</taxon>
        <taxon>Bacillota</taxon>
        <taxon>Negativicutes</taxon>
        <taxon>Selenomonadales</taxon>
        <taxon>Selenomonadaceae</taxon>
        <taxon>Propionispira</taxon>
    </lineage>
</organism>
<protein>
    <submittedName>
        <fullName evidence="2">Uncharacterized protein</fullName>
    </submittedName>
</protein>
<dbReference type="EMBL" id="FNZK01000001">
    <property type="protein sequence ID" value="SEI79381.1"/>
    <property type="molecule type" value="Genomic_DNA"/>
</dbReference>
<dbReference type="STRING" id="84035.SAMN05660742_10166"/>
<dbReference type="AlphaFoldDB" id="A0A1H6TH92"/>
<keyword evidence="1" id="KW-1133">Transmembrane helix</keyword>
<reference evidence="2 3" key="1">
    <citation type="submission" date="2016-10" db="EMBL/GenBank/DDBJ databases">
        <authorList>
            <person name="de Groot N.N."/>
        </authorList>
    </citation>
    <scope>NUCLEOTIDE SEQUENCE [LARGE SCALE GENOMIC DNA]</scope>
    <source>
        <strain evidence="2 3">DSM 2179</strain>
    </source>
</reference>
<accession>A0A1H6TH92</accession>
<sequence>MTLKISMISENSKYSINKLFFVCIAPIIALWYNYWVINGSVFIIQTGYKATSFTSKWGAMSNQVFAERACNYSQFGEK</sequence>